<evidence type="ECO:0000313" key="3">
    <source>
        <dbReference type="Proteomes" id="UP000238479"/>
    </source>
</evidence>
<sequence length="112" mass="12874">MGVSFLYCLLNLMKGLTYFDKKKMVHWDLDILSIKFAHRFVCIYISYSFTLPQSYICFVAYHPSVLKDQFPNGINVLSLFSGIAGAEIALHRLGILMKMLENMDFTLSHSIK</sequence>
<keyword evidence="1" id="KW-1133">Transmembrane helix</keyword>
<accession>A0A2P6S983</accession>
<dbReference type="Gene3D" id="3.40.50.150">
    <property type="entry name" value="Vaccinia Virus protein VP39"/>
    <property type="match status" value="1"/>
</dbReference>
<dbReference type="EC" id="2.1.1.37" evidence="2"/>
<evidence type="ECO:0000313" key="2">
    <source>
        <dbReference type="EMBL" id="PRQ55260.1"/>
    </source>
</evidence>
<keyword evidence="2" id="KW-0808">Transferase</keyword>
<comment type="caution">
    <text evidence="2">The sequence shown here is derived from an EMBL/GenBank/DDBJ whole genome shotgun (WGS) entry which is preliminary data.</text>
</comment>
<dbReference type="InterPro" id="IPR029063">
    <property type="entry name" value="SAM-dependent_MTases_sf"/>
</dbReference>
<name>A0A2P6S983_ROSCH</name>
<dbReference type="Proteomes" id="UP000238479">
    <property type="component" value="Chromosome 1"/>
</dbReference>
<feature type="transmembrane region" description="Helical" evidence="1">
    <location>
        <begin position="73"/>
        <end position="90"/>
    </location>
</feature>
<feature type="transmembrane region" description="Helical" evidence="1">
    <location>
        <begin position="41"/>
        <end position="61"/>
    </location>
</feature>
<keyword evidence="1" id="KW-0472">Membrane</keyword>
<dbReference type="EMBL" id="PDCK01000039">
    <property type="protein sequence ID" value="PRQ55260.1"/>
    <property type="molecule type" value="Genomic_DNA"/>
</dbReference>
<keyword evidence="2" id="KW-0489">Methyltransferase</keyword>
<dbReference type="PANTHER" id="PTHR23068:SF25">
    <property type="entry name" value="DNA (CYTOSINE-5)-METHYLTRANSFERASE DRM2"/>
    <property type="match status" value="1"/>
</dbReference>
<dbReference type="InterPro" id="IPR050390">
    <property type="entry name" value="C5-Methyltransferase"/>
</dbReference>
<organism evidence="2 3">
    <name type="scientific">Rosa chinensis</name>
    <name type="common">China rose</name>
    <dbReference type="NCBI Taxonomy" id="74649"/>
    <lineage>
        <taxon>Eukaryota</taxon>
        <taxon>Viridiplantae</taxon>
        <taxon>Streptophyta</taxon>
        <taxon>Embryophyta</taxon>
        <taxon>Tracheophyta</taxon>
        <taxon>Spermatophyta</taxon>
        <taxon>Magnoliopsida</taxon>
        <taxon>eudicotyledons</taxon>
        <taxon>Gunneridae</taxon>
        <taxon>Pentapetalae</taxon>
        <taxon>rosids</taxon>
        <taxon>fabids</taxon>
        <taxon>Rosales</taxon>
        <taxon>Rosaceae</taxon>
        <taxon>Rosoideae</taxon>
        <taxon>Rosoideae incertae sedis</taxon>
        <taxon>Rosa</taxon>
    </lineage>
</organism>
<proteinExistence type="predicted"/>
<dbReference type="GO" id="GO:0003886">
    <property type="term" value="F:DNA (cytosine-5-)-methyltransferase activity"/>
    <property type="evidence" value="ECO:0007669"/>
    <property type="project" value="UniProtKB-EC"/>
</dbReference>
<keyword evidence="3" id="KW-1185">Reference proteome</keyword>
<keyword evidence="1" id="KW-0812">Transmembrane</keyword>
<reference evidence="2 3" key="1">
    <citation type="journal article" date="2018" name="Nat. Genet.">
        <title>The Rosa genome provides new insights in the design of modern roses.</title>
        <authorList>
            <person name="Bendahmane M."/>
        </authorList>
    </citation>
    <scope>NUCLEOTIDE SEQUENCE [LARGE SCALE GENOMIC DNA]</scope>
    <source>
        <strain evidence="3">cv. Old Blush</strain>
    </source>
</reference>
<dbReference type="STRING" id="74649.A0A2P6S983"/>
<gene>
    <name evidence="2" type="ORF">RchiOBHm_Chr1g0322611</name>
</gene>
<dbReference type="Gramene" id="PRQ55260">
    <property type="protein sequence ID" value="PRQ55260"/>
    <property type="gene ID" value="RchiOBHm_Chr1g0322611"/>
</dbReference>
<dbReference type="GO" id="GO:0032259">
    <property type="term" value="P:methylation"/>
    <property type="evidence" value="ECO:0007669"/>
    <property type="project" value="UniProtKB-KW"/>
</dbReference>
<dbReference type="PANTHER" id="PTHR23068">
    <property type="entry name" value="DNA CYTOSINE-5- -METHYLTRANSFERASE 3-RELATED"/>
    <property type="match status" value="1"/>
</dbReference>
<protein>
    <submittedName>
        <fullName evidence="2">Putative DNA (Cytosine-5-)-methyltransferase</fullName>
        <ecNumber evidence="2">2.1.1.37</ecNumber>
    </submittedName>
</protein>
<evidence type="ECO:0000256" key="1">
    <source>
        <dbReference type="SAM" id="Phobius"/>
    </source>
</evidence>
<dbReference type="AlphaFoldDB" id="A0A2P6S983"/>
<dbReference type="GO" id="GO:0005634">
    <property type="term" value="C:nucleus"/>
    <property type="evidence" value="ECO:0007669"/>
    <property type="project" value="TreeGrafter"/>
</dbReference>